<proteinExistence type="predicted"/>
<keyword evidence="1" id="KW-0472">Membrane</keyword>
<dbReference type="EMBL" id="JBGBPQ010000005">
    <property type="protein sequence ID" value="KAL1524137.1"/>
    <property type="molecule type" value="Genomic_DNA"/>
</dbReference>
<feature type="transmembrane region" description="Helical" evidence="1">
    <location>
        <begin position="475"/>
        <end position="495"/>
    </location>
</feature>
<name>A0AB34JT19_PRYPA</name>
<evidence type="ECO:0000256" key="1">
    <source>
        <dbReference type="SAM" id="Phobius"/>
    </source>
</evidence>
<accession>A0AB34JT19</accession>
<evidence type="ECO:0000313" key="3">
    <source>
        <dbReference type="Proteomes" id="UP001515480"/>
    </source>
</evidence>
<keyword evidence="1" id="KW-0812">Transmembrane</keyword>
<comment type="caution">
    <text evidence="2">The sequence shown here is derived from an EMBL/GenBank/DDBJ whole genome shotgun (WGS) entry which is preliminary data.</text>
</comment>
<organism evidence="2 3">
    <name type="scientific">Prymnesium parvum</name>
    <name type="common">Toxic golden alga</name>
    <dbReference type="NCBI Taxonomy" id="97485"/>
    <lineage>
        <taxon>Eukaryota</taxon>
        <taxon>Haptista</taxon>
        <taxon>Haptophyta</taxon>
        <taxon>Prymnesiophyceae</taxon>
        <taxon>Prymnesiales</taxon>
        <taxon>Prymnesiaceae</taxon>
        <taxon>Prymnesium</taxon>
    </lineage>
</organism>
<keyword evidence="3" id="KW-1185">Reference proteome</keyword>
<evidence type="ECO:0000313" key="2">
    <source>
        <dbReference type="EMBL" id="KAL1524137.1"/>
    </source>
</evidence>
<keyword evidence="1" id="KW-1133">Transmembrane helix</keyword>
<dbReference type="Proteomes" id="UP001515480">
    <property type="component" value="Unassembled WGS sequence"/>
</dbReference>
<reference evidence="2 3" key="1">
    <citation type="journal article" date="2024" name="Science">
        <title>Giant polyketide synthase enzymes in the biosynthesis of giant marine polyether toxins.</title>
        <authorList>
            <person name="Fallon T.R."/>
            <person name="Shende V.V."/>
            <person name="Wierzbicki I.H."/>
            <person name="Pendleton A.L."/>
            <person name="Watervoot N.F."/>
            <person name="Auber R.P."/>
            <person name="Gonzalez D.J."/>
            <person name="Wisecaver J.H."/>
            <person name="Moore B.S."/>
        </authorList>
    </citation>
    <scope>NUCLEOTIDE SEQUENCE [LARGE SCALE GENOMIC DNA]</scope>
    <source>
        <strain evidence="2 3">12B1</strain>
    </source>
</reference>
<protein>
    <recommendedName>
        <fullName evidence="4">Protein PBN1</fullName>
    </recommendedName>
</protein>
<dbReference type="AlphaFoldDB" id="A0AB34JT19"/>
<evidence type="ECO:0008006" key="4">
    <source>
        <dbReference type="Google" id="ProtNLM"/>
    </source>
</evidence>
<gene>
    <name evidence="2" type="ORF">AB1Y20_019046</name>
</gene>
<sequence length="510" mass="55920">MSAATAGSSASPSVSEEGSFSLYPIGSPEATQRAMAELDHAIDGCAWREDSAEMAYATAVSLHASAIRGAPPPPRLACTVEVDSNERWSLHRVGPFQSAGGSWHQVLSPDLFSFAPRLDQRGAPPPRWVTAHGAFVLDAHFSRSLEPISNHHSQLYLDPAGYEQFSLIHQDSICYPRAGGLACNLQSLPTGTGFRIESPVRFEALYHDERALSSPPIPFHILIALRYTQQAPASELVLFQASLAYNPSPPFFTFAIPSDEPSAWWHTTIPSVSGRVLTWWQHSHGRLGCTETWYIQGDANSLGLRPARLCEAYVPRVHGETIATLKASILQHMRASGARFRCIAAQPKQGKQDFQPEQRCFEGAETLTAGEPFTAVQFFEPEVHLAAPPLQQHLHYQAIVDTGVRQRFTVKHELPDHGPGCARAHGAPVGDTLGETYSWKWPCVGECDAFYEYQYRFPDPHGNASKLLSTAHPDFALSSWIAVVGLIFALALGLARSRRTNAIPSHMALC</sequence>